<accession>A0A841PRD1</accession>
<proteinExistence type="predicted"/>
<feature type="domain" description="Dienelactone hydrolase" evidence="1">
    <location>
        <begin position="88"/>
        <end position="183"/>
    </location>
</feature>
<evidence type="ECO:0000313" key="2">
    <source>
        <dbReference type="EMBL" id="MBB6412699.1"/>
    </source>
</evidence>
<dbReference type="RefSeq" id="WP_184875862.1">
    <property type="nucleotide sequence ID" value="NZ_JACHEF010000006.1"/>
</dbReference>
<evidence type="ECO:0000313" key="3">
    <source>
        <dbReference type="Proteomes" id="UP000556329"/>
    </source>
</evidence>
<dbReference type="InterPro" id="IPR029058">
    <property type="entry name" value="AB_hydrolase_fold"/>
</dbReference>
<sequence length="206" mass="21861">MSKDAYTYKVLPGSPGGPLLFVFHGTGGDENQLLSLGRDLLPQATIISPRGDVAEHGAARFFRRTGEGVYDMGDLARATDKMAGFIKAHIEAAKPSSVFGLGYSNGANILASVVFAAPAMFDATVLMHPLIPFEPEINGSLAGRHILVTAGQRDPICPPNLTTRLEAYLRAAGADVTVEWHDGGHEVRPNEIEAARHLFAGATQGV</sequence>
<dbReference type="EMBL" id="JACHEF010000006">
    <property type="protein sequence ID" value="MBB6412699.1"/>
    <property type="molecule type" value="Genomic_DNA"/>
</dbReference>
<comment type="caution">
    <text evidence="2">The sequence shown here is derived from an EMBL/GenBank/DDBJ whole genome shotgun (WGS) entry which is preliminary data.</text>
</comment>
<organism evidence="2 3">
    <name type="scientific">Mesorhizobium sangaii</name>
    <dbReference type="NCBI Taxonomy" id="505389"/>
    <lineage>
        <taxon>Bacteria</taxon>
        <taxon>Pseudomonadati</taxon>
        <taxon>Pseudomonadota</taxon>
        <taxon>Alphaproteobacteria</taxon>
        <taxon>Hyphomicrobiales</taxon>
        <taxon>Phyllobacteriaceae</taxon>
        <taxon>Mesorhizobium</taxon>
    </lineage>
</organism>
<dbReference type="AlphaFoldDB" id="A0A841PRD1"/>
<dbReference type="Pfam" id="PF01738">
    <property type="entry name" value="DLH"/>
    <property type="match status" value="1"/>
</dbReference>
<reference evidence="2 3" key="1">
    <citation type="submission" date="2020-08" db="EMBL/GenBank/DDBJ databases">
        <title>Genomic Encyclopedia of Type Strains, Phase IV (KMG-IV): sequencing the most valuable type-strain genomes for metagenomic binning, comparative biology and taxonomic classification.</title>
        <authorList>
            <person name="Goeker M."/>
        </authorList>
    </citation>
    <scope>NUCLEOTIDE SEQUENCE [LARGE SCALE GENOMIC DNA]</scope>
    <source>
        <strain evidence="2 3">DSM 100039</strain>
    </source>
</reference>
<gene>
    <name evidence="2" type="ORF">HNQ71_005391</name>
</gene>
<evidence type="ECO:0000259" key="1">
    <source>
        <dbReference type="Pfam" id="PF01738"/>
    </source>
</evidence>
<name>A0A841PRD1_9HYPH</name>
<dbReference type="Proteomes" id="UP000556329">
    <property type="component" value="Unassembled WGS sequence"/>
</dbReference>
<dbReference type="InterPro" id="IPR002925">
    <property type="entry name" value="Dienelactn_hydro"/>
</dbReference>
<dbReference type="SUPFAM" id="SSF53474">
    <property type="entry name" value="alpha/beta-Hydrolases"/>
    <property type="match status" value="1"/>
</dbReference>
<keyword evidence="3" id="KW-1185">Reference proteome</keyword>
<protein>
    <submittedName>
        <fullName evidence="2">Phospholipase/carboxylesterase</fullName>
    </submittedName>
</protein>
<dbReference type="GO" id="GO:0016787">
    <property type="term" value="F:hydrolase activity"/>
    <property type="evidence" value="ECO:0007669"/>
    <property type="project" value="InterPro"/>
</dbReference>
<dbReference type="Gene3D" id="3.40.50.1820">
    <property type="entry name" value="alpha/beta hydrolase"/>
    <property type="match status" value="1"/>
</dbReference>